<protein>
    <submittedName>
        <fullName evidence="1">Uncharacterized protein</fullName>
    </submittedName>
</protein>
<accession>A0ABQ6K4P6</accession>
<proteinExistence type="predicted"/>
<evidence type="ECO:0000313" key="2">
    <source>
        <dbReference type="Proteomes" id="UP001157034"/>
    </source>
</evidence>
<reference evidence="2" key="1">
    <citation type="journal article" date="2019" name="Int. J. Syst. Evol. Microbiol.">
        <title>The Global Catalogue of Microorganisms (GCM) 10K type strain sequencing project: providing services to taxonomists for standard genome sequencing and annotation.</title>
        <authorList>
            <consortium name="The Broad Institute Genomics Platform"/>
            <consortium name="The Broad Institute Genome Sequencing Center for Infectious Disease"/>
            <person name="Wu L."/>
            <person name="Ma J."/>
        </authorList>
    </citation>
    <scope>NUCLEOTIDE SEQUENCE [LARGE SCALE GENOMIC DNA]</scope>
    <source>
        <strain evidence="2">NBRC 108894</strain>
    </source>
</reference>
<keyword evidence="2" id="KW-1185">Reference proteome</keyword>
<dbReference type="RefSeq" id="WP_284253427.1">
    <property type="nucleotide sequence ID" value="NZ_BSVB01000001.1"/>
</dbReference>
<organism evidence="1 2">
    <name type="scientific">Pseudolysinimonas kribbensis</name>
    <dbReference type="NCBI Taxonomy" id="433641"/>
    <lineage>
        <taxon>Bacteria</taxon>
        <taxon>Bacillati</taxon>
        <taxon>Actinomycetota</taxon>
        <taxon>Actinomycetes</taxon>
        <taxon>Micrococcales</taxon>
        <taxon>Microbacteriaceae</taxon>
        <taxon>Pseudolysinimonas</taxon>
    </lineage>
</organism>
<dbReference type="Proteomes" id="UP001157034">
    <property type="component" value="Unassembled WGS sequence"/>
</dbReference>
<gene>
    <name evidence="1" type="ORF">GCM10025881_13420</name>
</gene>
<sequence>MVGGEAPALPALLARTTGIAEPVAAGAALLAAVRAGLGESGIRLPVDVAPLDLDPGADDLLAAFVAASLDHHLTPETS</sequence>
<name>A0ABQ6K4P6_9MICO</name>
<comment type="caution">
    <text evidence="1">The sequence shown here is derived from an EMBL/GenBank/DDBJ whole genome shotgun (WGS) entry which is preliminary data.</text>
</comment>
<dbReference type="EMBL" id="BSVB01000001">
    <property type="protein sequence ID" value="GMA94518.1"/>
    <property type="molecule type" value="Genomic_DNA"/>
</dbReference>
<evidence type="ECO:0000313" key="1">
    <source>
        <dbReference type="EMBL" id="GMA94518.1"/>
    </source>
</evidence>